<dbReference type="Proteomes" id="UP000255303">
    <property type="component" value="Unassembled WGS sequence"/>
</dbReference>
<accession>A0A379PKD5</accession>
<dbReference type="RefSeq" id="WP_020308162.1">
    <property type="nucleotide sequence ID" value="NZ_FNZC01000019.1"/>
</dbReference>
<name>A0A379PKD5_ECTOL</name>
<protein>
    <submittedName>
        <fullName evidence="1">Uncharacterized protein</fullName>
    </submittedName>
</protein>
<sequence>MTPNHLQQAIARATAAGDEVMVGLLQRASQDYYPGAAEINQLVGNLWNSGWGAADKQIGIIESEFHETADDGIAARDVYELRDGVGDLIFTTLGLAHRTGLNAAADYAQVVASQYSKFDPTEEDALKTKAKYDALGMETRYERRQVPGTDDWVYVTFSAKDQIDGEGRKCGAGKWLKSYRFAEPVFDELPAEVSAKLNVATVDTANPA</sequence>
<proteinExistence type="predicted"/>
<gene>
    <name evidence="1" type="ORF">NCTC10692_04922</name>
</gene>
<dbReference type="InterPro" id="IPR023292">
    <property type="entry name" value="NTP_PyroPHydrolase-like_dom_sf"/>
</dbReference>
<reference evidence="1 2" key="1">
    <citation type="submission" date="2018-06" db="EMBL/GenBank/DDBJ databases">
        <authorList>
            <consortium name="Pathogen Informatics"/>
            <person name="Doyle S."/>
        </authorList>
    </citation>
    <scope>NUCLEOTIDE SEQUENCE [LARGE SCALE GENOMIC DNA]</scope>
    <source>
        <strain evidence="1 2">NCTC10692</strain>
    </source>
</reference>
<dbReference type="Gene3D" id="1.10.3420.10">
    <property type="entry name" value="putative ntp pyrophosphohydrolase like domain"/>
    <property type="match status" value="1"/>
</dbReference>
<evidence type="ECO:0000313" key="1">
    <source>
        <dbReference type="EMBL" id="SUE72766.1"/>
    </source>
</evidence>
<dbReference type="EMBL" id="UGUV01000003">
    <property type="protein sequence ID" value="SUE72766.1"/>
    <property type="molecule type" value="Genomic_DNA"/>
</dbReference>
<evidence type="ECO:0000313" key="2">
    <source>
        <dbReference type="Proteomes" id="UP000255303"/>
    </source>
</evidence>
<dbReference type="AlphaFoldDB" id="A0A379PKD5"/>
<organism evidence="1 2">
    <name type="scientific">Ectopseudomonas oleovorans</name>
    <name type="common">Pseudomonas oleovorans</name>
    <dbReference type="NCBI Taxonomy" id="301"/>
    <lineage>
        <taxon>Bacteria</taxon>
        <taxon>Pseudomonadati</taxon>
        <taxon>Pseudomonadota</taxon>
        <taxon>Gammaproteobacteria</taxon>
        <taxon>Pseudomonadales</taxon>
        <taxon>Pseudomonadaceae</taxon>
        <taxon>Ectopseudomonas</taxon>
    </lineage>
</organism>